<protein>
    <submittedName>
        <fullName evidence="2">AhpC/TSA family protein</fullName>
    </submittedName>
</protein>
<dbReference type="EMBL" id="SHKN01000003">
    <property type="protein sequence ID" value="RZT92462.1"/>
    <property type="molecule type" value="Genomic_DNA"/>
</dbReference>
<reference evidence="2 3" key="1">
    <citation type="submission" date="2019-02" db="EMBL/GenBank/DDBJ databases">
        <title>Genomic Encyclopedia of Type Strains, Phase IV (KMG-IV): sequencing the most valuable type-strain genomes for metagenomic binning, comparative biology and taxonomic classification.</title>
        <authorList>
            <person name="Goeker M."/>
        </authorList>
    </citation>
    <scope>NUCLEOTIDE SEQUENCE [LARGE SCALE GENOMIC DNA]</scope>
    <source>
        <strain evidence="2 3">DSM 28825</strain>
    </source>
</reference>
<dbReference type="InterPro" id="IPR000866">
    <property type="entry name" value="AhpC/TSA"/>
</dbReference>
<comment type="caution">
    <text evidence="2">The sequence shown here is derived from an EMBL/GenBank/DDBJ whole genome shotgun (WGS) entry which is preliminary data.</text>
</comment>
<dbReference type="Proteomes" id="UP000293562">
    <property type="component" value="Unassembled WGS sequence"/>
</dbReference>
<proteinExistence type="predicted"/>
<dbReference type="GO" id="GO:0016209">
    <property type="term" value="F:antioxidant activity"/>
    <property type="evidence" value="ECO:0007669"/>
    <property type="project" value="InterPro"/>
</dbReference>
<keyword evidence="3" id="KW-1185">Reference proteome</keyword>
<sequence>MKKILALIGIASIICGMLILTTYKAIQVKARVKKIPKKIELSELPEFEFENTKGGNYSYWDIETDKSVLIIHFSPKCDMCDMEAKILFNYYSEFQNSEILMVSKSKKFDIKKFAKKHQLESFPNIQFLKYQEDQFEEIFGTQKLPAILIFDTQLKLLKKIEEAVTVKTLVKYTRAANDR</sequence>
<dbReference type="SUPFAM" id="SSF52833">
    <property type="entry name" value="Thioredoxin-like"/>
    <property type="match status" value="1"/>
</dbReference>
<evidence type="ECO:0000313" key="3">
    <source>
        <dbReference type="Proteomes" id="UP000293562"/>
    </source>
</evidence>
<feature type="domain" description="Alkyl hydroperoxide reductase subunit C/ Thiol specific antioxidant" evidence="1">
    <location>
        <begin position="43"/>
        <end position="153"/>
    </location>
</feature>
<dbReference type="InterPro" id="IPR036249">
    <property type="entry name" value="Thioredoxin-like_sf"/>
</dbReference>
<dbReference type="Gene3D" id="3.40.30.10">
    <property type="entry name" value="Glutaredoxin"/>
    <property type="match status" value="1"/>
</dbReference>
<dbReference type="Pfam" id="PF00578">
    <property type="entry name" value="AhpC-TSA"/>
    <property type="match status" value="1"/>
</dbReference>
<evidence type="ECO:0000259" key="1">
    <source>
        <dbReference type="Pfam" id="PF00578"/>
    </source>
</evidence>
<dbReference type="RefSeq" id="WP_130308306.1">
    <property type="nucleotide sequence ID" value="NZ_SHKN01000003.1"/>
</dbReference>
<evidence type="ECO:0000313" key="2">
    <source>
        <dbReference type="EMBL" id="RZT92462.1"/>
    </source>
</evidence>
<accession>A0A4Q7VC99</accession>
<name>A0A4Q7VC99_9BACT</name>
<gene>
    <name evidence="2" type="ORF">EV201_2938</name>
</gene>
<organism evidence="2 3">
    <name type="scientific">Ancylomarina subtilis</name>
    <dbReference type="NCBI Taxonomy" id="1639035"/>
    <lineage>
        <taxon>Bacteria</taxon>
        <taxon>Pseudomonadati</taxon>
        <taxon>Bacteroidota</taxon>
        <taxon>Bacteroidia</taxon>
        <taxon>Marinilabiliales</taxon>
        <taxon>Marinifilaceae</taxon>
        <taxon>Ancylomarina</taxon>
    </lineage>
</organism>
<dbReference type="AlphaFoldDB" id="A0A4Q7VC99"/>
<dbReference type="OrthoDB" id="662072at2"/>
<dbReference type="GO" id="GO:0016491">
    <property type="term" value="F:oxidoreductase activity"/>
    <property type="evidence" value="ECO:0007669"/>
    <property type="project" value="InterPro"/>
</dbReference>